<feature type="compositionally biased region" description="Gly residues" evidence="1">
    <location>
        <begin position="269"/>
        <end position="280"/>
    </location>
</feature>
<reference evidence="3" key="1">
    <citation type="submission" date="2011-02" db="EMBL/GenBank/DDBJ databases">
        <title>The complete genome of Planctomyces brasiliensis DSM 5305.</title>
        <authorList>
            <person name="Lucas S."/>
            <person name="Copeland A."/>
            <person name="Lapidus A."/>
            <person name="Bruce D."/>
            <person name="Goodwin L."/>
            <person name="Pitluck S."/>
            <person name="Kyrpides N."/>
            <person name="Mavromatis K."/>
            <person name="Pagani I."/>
            <person name="Ivanova N."/>
            <person name="Ovchinnikova G."/>
            <person name="Lu M."/>
            <person name="Detter J.C."/>
            <person name="Han C."/>
            <person name="Land M."/>
            <person name="Hauser L."/>
            <person name="Markowitz V."/>
            <person name="Cheng J.-F."/>
            <person name="Hugenholtz P."/>
            <person name="Woyke T."/>
            <person name="Wu D."/>
            <person name="Tindall B."/>
            <person name="Pomrenke H.G."/>
            <person name="Brambilla E."/>
            <person name="Klenk H.-P."/>
            <person name="Eisen J.A."/>
        </authorList>
    </citation>
    <scope>NUCLEOTIDE SEQUENCE [LARGE SCALE GENOMIC DNA]</scope>
    <source>
        <strain evidence="3">ATCC 49424 / DSM 5305 / JCM 21570 / IAM 15109 / NBRC 103401 / IFAM 1448</strain>
    </source>
</reference>
<protein>
    <submittedName>
        <fullName evidence="2">Uncharacterized protein</fullName>
    </submittedName>
</protein>
<keyword evidence="3" id="KW-1185">Reference proteome</keyword>
<name>F0SQ97_RUBBR</name>
<evidence type="ECO:0000313" key="3">
    <source>
        <dbReference type="Proteomes" id="UP000006860"/>
    </source>
</evidence>
<gene>
    <name evidence="2" type="ordered locus">Plabr_4705</name>
</gene>
<dbReference type="RefSeq" id="WP_013630980.1">
    <property type="nucleotide sequence ID" value="NC_015174.1"/>
</dbReference>
<dbReference type="Proteomes" id="UP000006860">
    <property type="component" value="Chromosome"/>
</dbReference>
<feature type="region of interest" description="Disordered" evidence="1">
    <location>
        <begin position="267"/>
        <end position="322"/>
    </location>
</feature>
<dbReference type="STRING" id="756272.Plabr_4705"/>
<sequence>MKTSLICPLRTAVAAAFLTGAVSVGIPSVGFVSSAQAETSTLSSVYEAMPLEQIRERCQVWLEQQKPESLDAWKKQTAEFTSSQDGLQLVISAAAVANPEVGEFVATVDRAPAHQLTFLIEQSPLKTDDAWMQANLRFWLGLALSQRHLYEEAVDQLAPVDPTLVVDPASYFFHRAVGEHHLLNAEAAGTSLKSLLTETRPLPERYRTVGELMQQDLASLEEKGLDEIARKMRDVERRLNIGRSGQKVQKIEKEIIDSLDELIAKLEQQGGGGGGSGSGSGQSNQPSNPADESRVKGATAPGEVDEKDLANNAEWGNLPDKDQAKAKQILGTMFPPHYQRAIEAYNKKAAQRNQRP</sequence>
<dbReference type="HOGENOM" id="CLU_060946_0_0_0"/>
<accession>F0SQ97</accession>
<proteinExistence type="predicted"/>
<evidence type="ECO:0000313" key="2">
    <source>
        <dbReference type="EMBL" id="ADY62276.1"/>
    </source>
</evidence>
<evidence type="ECO:0000256" key="1">
    <source>
        <dbReference type="SAM" id="MobiDB-lite"/>
    </source>
</evidence>
<dbReference type="eggNOG" id="ENOG50302Y2">
    <property type="taxonomic scope" value="Bacteria"/>
</dbReference>
<dbReference type="EMBL" id="CP002546">
    <property type="protein sequence ID" value="ADY62276.1"/>
    <property type="molecule type" value="Genomic_DNA"/>
</dbReference>
<dbReference type="AlphaFoldDB" id="F0SQ97"/>
<organism evidence="2 3">
    <name type="scientific">Rubinisphaera brasiliensis (strain ATCC 49424 / DSM 5305 / JCM 21570 / IAM 15109 / NBRC 103401 / IFAM 1448)</name>
    <name type="common">Planctomyces brasiliensis</name>
    <dbReference type="NCBI Taxonomy" id="756272"/>
    <lineage>
        <taxon>Bacteria</taxon>
        <taxon>Pseudomonadati</taxon>
        <taxon>Planctomycetota</taxon>
        <taxon>Planctomycetia</taxon>
        <taxon>Planctomycetales</taxon>
        <taxon>Planctomycetaceae</taxon>
        <taxon>Rubinisphaera</taxon>
    </lineage>
</organism>
<dbReference type="KEGG" id="pbs:Plabr_4705"/>